<evidence type="ECO:0000256" key="11">
    <source>
        <dbReference type="ARBA" id="ARBA00052919"/>
    </source>
</evidence>
<dbReference type="InterPro" id="IPR034332">
    <property type="entry name" value="Upp_B"/>
</dbReference>
<dbReference type="Gene3D" id="3.40.50.2020">
    <property type="match status" value="1"/>
</dbReference>
<dbReference type="InterPro" id="IPR029057">
    <property type="entry name" value="PRTase-like"/>
</dbReference>
<sequence length="217" mass="24162">MTDRTATKWPGVFLPRHAYMEHKLSVMRSSLTPKKIFKELVEEISLLLTYEATADFPLEEVEVETPLETAVCRKVKGRKPAVIPILRAGLGMLEGVLKVVPQAKVGHIGVYRDHETKLPVEYFCKLPTHMEERECIVLDPMLATGGSASFAIQRIKERGAGKIKFLSILSCPEGIERLISDHPDITIFTAAIDRCLNEKAYILPGLGDAGDRLFGTF</sequence>
<dbReference type="FunFam" id="3.40.50.2020:FF:000003">
    <property type="entry name" value="Uracil phosphoribosyltransferase"/>
    <property type="match status" value="1"/>
</dbReference>
<dbReference type="GO" id="GO:0000287">
    <property type="term" value="F:magnesium ion binding"/>
    <property type="evidence" value="ECO:0007669"/>
    <property type="project" value="UniProtKB-UniRule"/>
</dbReference>
<dbReference type="InterPro" id="IPR005765">
    <property type="entry name" value="UPRT"/>
</dbReference>
<dbReference type="InterPro" id="IPR000836">
    <property type="entry name" value="PRTase_dom"/>
</dbReference>
<dbReference type="GO" id="GO:0005737">
    <property type="term" value="C:cytoplasm"/>
    <property type="evidence" value="ECO:0007669"/>
    <property type="project" value="UniProtKB-ARBA"/>
</dbReference>
<dbReference type="CDD" id="cd06223">
    <property type="entry name" value="PRTases_typeI"/>
    <property type="match status" value="1"/>
</dbReference>
<evidence type="ECO:0000256" key="15">
    <source>
        <dbReference type="HAMAP-Rule" id="MF_01218"/>
    </source>
</evidence>
<evidence type="ECO:0000256" key="2">
    <source>
        <dbReference type="ARBA" id="ARBA00009516"/>
    </source>
</evidence>
<dbReference type="GO" id="GO:0006223">
    <property type="term" value="P:uracil salvage"/>
    <property type="evidence" value="ECO:0007669"/>
    <property type="project" value="InterPro"/>
</dbReference>
<dbReference type="NCBIfam" id="TIGR01091">
    <property type="entry name" value="upp"/>
    <property type="match status" value="1"/>
</dbReference>
<accession>A0A2N1PLC5</accession>
<dbReference type="InterPro" id="IPR050054">
    <property type="entry name" value="UPRTase/APRTase"/>
</dbReference>
<keyword evidence="9 15" id="KW-0342">GTP-binding</keyword>
<dbReference type="GO" id="GO:0044206">
    <property type="term" value="P:UMP salvage"/>
    <property type="evidence" value="ECO:0007669"/>
    <property type="project" value="UniProtKB-UniRule"/>
</dbReference>
<protein>
    <recommendedName>
        <fullName evidence="13 15">Uracil phosphoribosyltransferase</fullName>
        <ecNumber evidence="3 15">2.4.2.9</ecNumber>
    </recommendedName>
    <alternativeName>
        <fullName evidence="10 15">UMP pyrophosphorylase</fullName>
    </alternativeName>
    <alternativeName>
        <fullName evidence="14 15">UPRTase</fullName>
    </alternativeName>
</protein>
<comment type="pathway">
    <text evidence="1 15">Pyrimidine metabolism; UMP biosynthesis via salvage pathway; UMP from uracil: step 1/1.</text>
</comment>
<dbReference type="NCBIfam" id="NF001097">
    <property type="entry name" value="PRK00129.1"/>
    <property type="match status" value="1"/>
</dbReference>
<dbReference type="Proteomes" id="UP000233256">
    <property type="component" value="Unassembled WGS sequence"/>
</dbReference>
<feature type="domain" description="Phosphoribosyltransferase" evidence="16">
    <location>
        <begin position="15"/>
        <end position="216"/>
    </location>
</feature>
<dbReference type="PANTHER" id="PTHR32315">
    <property type="entry name" value="ADENINE PHOSPHORIBOSYLTRANSFERASE"/>
    <property type="match status" value="1"/>
</dbReference>
<evidence type="ECO:0000256" key="12">
    <source>
        <dbReference type="ARBA" id="ARBA00056901"/>
    </source>
</evidence>
<dbReference type="Pfam" id="PF14681">
    <property type="entry name" value="UPRTase"/>
    <property type="match status" value="1"/>
</dbReference>
<organism evidence="17 18">
    <name type="scientific">Candidatus Wallbacteria bacterium HGW-Wallbacteria-1</name>
    <dbReference type="NCBI Taxonomy" id="2013854"/>
    <lineage>
        <taxon>Bacteria</taxon>
        <taxon>Candidatus Walliibacteriota</taxon>
    </lineage>
</organism>
<feature type="binding site" evidence="15">
    <location>
        <position position="87"/>
    </location>
    <ligand>
        <name>5-phospho-alpha-D-ribose 1-diphosphate</name>
        <dbReference type="ChEBI" id="CHEBI:58017"/>
    </ligand>
</feature>
<feature type="binding site" evidence="15">
    <location>
        <begin position="207"/>
        <end position="209"/>
    </location>
    <ligand>
        <name>uracil</name>
        <dbReference type="ChEBI" id="CHEBI:17568"/>
    </ligand>
</feature>
<evidence type="ECO:0000256" key="6">
    <source>
        <dbReference type="ARBA" id="ARBA00022679"/>
    </source>
</evidence>
<comment type="catalytic activity">
    <reaction evidence="11 15">
        <text>UMP + diphosphate = 5-phospho-alpha-D-ribose 1-diphosphate + uracil</text>
        <dbReference type="Rhea" id="RHEA:13017"/>
        <dbReference type="ChEBI" id="CHEBI:17568"/>
        <dbReference type="ChEBI" id="CHEBI:33019"/>
        <dbReference type="ChEBI" id="CHEBI:57865"/>
        <dbReference type="ChEBI" id="CHEBI:58017"/>
        <dbReference type="EC" id="2.4.2.9"/>
    </reaction>
</comment>
<dbReference type="HAMAP" id="MF_01218_B">
    <property type="entry name" value="Upp_B"/>
    <property type="match status" value="1"/>
</dbReference>
<comment type="function">
    <text evidence="12 15">Catalyzes the conversion of uracil and 5-phospho-alpha-D-ribose 1-diphosphate (PRPP) to UMP and diphosphate.</text>
</comment>
<dbReference type="GO" id="GO:0005525">
    <property type="term" value="F:GTP binding"/>
    <property type="evidence" value="ECO:0007669"/>
    <property type="project" value="UniProtKB-KW"/>
</dbReference>
<gene>
    <name evidence="15" type="primary">upp</name>
    <name evidence="17" type="ORF">CVV64_15685</name>
</gene>
<keyword evidence="4 15" id="KW-0021">Allosteric enzyme</keyword>
<dbReference type="AlphaFoldDB" id="A0A2N1PLC5"/>
<evidence type="ECO:0000256" key="9">
    <source>
        <dbReference type="ARBA" id="ARBA00023134"/>
    </source>
</evidence>
<evidence type="ECO:0000256" key="10">
    <source>
        <dbReference type="ARBA" id="ARBA00031082"/>
    </source>
</evidence>
<evidence type="ECO:0000256" key="13">
    <source>
        <dbReference type="ARBA" id="ARBA00072146"/>
    </source>
</evidence>
<reference evidence="17 18" key="1">
    <citation type="journal article" date="2017" name="ISME J.">
        <title>Potential for microbial H2 and metal transformations associated with novel bacteria and archaea in deep terrestrial subsurface sediments.</title>
        <authorList>
            <person name="Hernsdorf A.W."/>
            <person name="Amano Y."/>
            <person name="Miyakawa K."/>
            <person name="Ise K."/>
            <person name="Suzuki Y."/>
            <person name="Anantharaman K."/>
            <person name="Probst A."/>
            <person name="Burstein D."/>
            <person name="Thomas B.C."/>
            <person name="Banfield J.F."/>
        </authorList>
    </citation>
    <scope>NUCLEOTIDE SEQUENCE [LARGE SCALE GENOMIC DNA]</scope>
    <source>
        <strain evidence="17">HGW-Wallbacteria-1</strain>
    </source>
</reference>
<name>A0A2N1PLC5_9BACT</name>
<comment type="caution">
    <text evidence="17">The sequence shown here is derived from an EMBL/GenBank/DDBJ whole genome shotgun (WGS) entry which is preliminary data.</text>
</comment>
<evidence type="ECO:0000256" key="1">
    <source>
        <dbReference type="ARBA" id="ARBA00005180"/>
    </source>
</evidence>
<evidence type="ECO:0000256" key="14">
    <source>
        <dbReference type="ARBA" id="ARBA00079807"/>
    </source>
</evidence>
<comment type="activity regulation">
    <text evidence="15">Allosterically activated by GTP.</text>
</comment>
<dbReference type="EC" id="2.4.2.9" evidence="3 15"/>
<evidence type="ECO:0000313" key="17">
    <source>
        <dbReference type="EMBL" id="PKK89147.1"/>
    </source>
</evidence>
<feature type="binding site" evidence="15">
    <location>
        <position position="202"/>
    </location>
    <ligand>
        <name>uracil</name>
        <dbReference type="ChEBI" id="CHEBI:17568"/>
    </ligand>
</feature>
<keyword evidence="7 15" id="KW-0547">Nucleotide-binding</keyword>
<feature type="binding site" evidence="15">
    <location>
        <position position="112"/>
    </location>
    <ligand>
        <name>5-phospho-alpha-D-ribose 1-diphosphate</name>
        <dbReference type="ChEBI" id="CHEBI:58017"/>
    </ligand>
</feature>
<proteinExistence type="inferred from homology"/>
<evidence type="ECO:0000256" key="8">
    <source>
        <dbReference type="ARBA" id="ARBA00022842"/>
    </source>
</evidence>
<evidence type="ECO:0000256" key="3">
    <source>
        <dbReference type="ARBA" id="ARBA00011894"/>
    </source>
</evidence>
<dbReference type="SUPFAM" id="SSF53271">
    <property type="entry name" value="PRTase-like"/>
    <property type="match status" value="1"/>
</dbReference>
<comment type="cofactor">
    <cofactor evidence="15">
        <name>Mg(2+)</name>
        <dbReference type="ChEBI" id="CHEBI:18420"/>
    </cofactor>
    <text evidence="15">Binds 1 Mg(2+) ion per subunit. The magnesium is bound as Mg-PRPP.</text>
</comment>
<feature type="binding site" evidence="15">
    <location>
        <begin position="139"/>
        <end position="147"/>
    </location>
    <ligand>
        <name>5-phospho-alpha-D-ribose 1-diphosphate</name>
        <dbReference type="ChEBI" id="CHEBI:58017"/>
    </ligand>
</feature>
<evidence type="ECO:0000256" key="5">
    <source>
        <dbReference type="ARBA" id="ARBA00022676"/>
    </source>
</evidence>
<comment type="similarity">
    <text evidence="2 15">Belongs to the UPRTase family.</text>
</comment>
<dbReference type="PANTHER" id="PTHR32315:SF4">
    <property type="entry name" value="URACIL PHOSPHORIBOSYLTRANSFERASE, CHLOROPLASTIC"/>
    <property type="match status" value="1"/>
</dbReference>
<feature type="binding site" evidence="15">
    <location>
        <position position="208"/>
    </location>
    <ligand>
        <name>5-phospho-alpha-D-ribose 1-diphosphate</name>
        <dbReference type="ChEBI" id="CHEBI:58017"/>
    </ligand>
</feature>
<keyword evidence="5 15" id="KW-0328">Glycosyltransferase</keyword>
<evidence type="ECO:0000313" key="18">
    <source>
        <dbReference type="Proteomes" id="UP000233256"/>
    </source>
</evidence>
<evidence type="ECO:0000256" key="4">
    <source>
        <dbReference type="ARBA" id="ARBA00022533"/>
    </source>
</evidence>
<dbReference type="EMBL" id="PGXC01000024">
    <property type="protein sequence ID" value="PKK89147.1"/>
    <property type="molecule type" value="Genomic_DNA"/>
</dbReference>
<dbReference type="UniPathway" id="UPA00574">
    <property type="reaction ID" value="UER00636"/>
</dbReference>
<evidence type="ECO:0000259" key="16">
    <source>
        <dbReference type="Pfam" id="PF14681"/>
    </source>
</evidence>
<keyword evidence="8 15" id="KW-0460">Magnesium</keyword>
<evidence type="ECO:0000256" key="7">
    <source>
        <dbReference type="ARBA" id="ARBA00022741"/>
    </source>
</evidence>
<keyword evidence="6 15" id="KW-0808">Transferase</keyword>
<dbReference type="GO" id="GO:0004845">
    <property type="term" value="F:uracil phosphoribosyltransferase activity"/>
    <property type="evidence" value="ECO:0007669"/>
    <property type="project" value="UniProtKB-UniRule"/>
</dbReference>